<evidence type="ECO:0000313" key="1">
    <source>
        <dbReference type="EMBL" id="CAJ0597991.1"/>
    </source>
</evidence>
<name>A0AA36GTC7_CYLNA</name>
<dbReference type="Proteomes" id="UP001176961">
    <property type="component" value="Unassembled WGS sequence"/>
</dbReference>
<organism evidence="1 2">
    <name type="scientific">Cylicocyclus nassatus</name>
    <name type="common">Nematode worm</name>
    <dbReference type="NCBI Taxonomy" id="53992"/>
    <lineage>
        <taxon>Eukaryota</taxon>
        <taxon>Metazoa</taxon>
        <taxon>Ecdysozoa</taxon>
        <taxon>Nematoda</taxon>
        <taxon>Chromadorea</taxon>
        <taxon>Rhabditida</taxon>
        <taxon>Rhabditina</taxon>
        <taxon>Rhabditomorpha</taxon>
        <taxon>Strongyloidea</taxon>
        <taxon>Strongylidae</taxon>
        <taxon>Cylicocyclus</taxon>
    </lineage>
</organism>
<gene>
    <name evidence="1" type="ORF">CYNAS_LOCUS9974</name>
</gene>
<accession>A0AA36GTC7</accession>
<reference evidence="1" key="1">
    <citation type="submission" date="2023-07" db="EMBL/GenBank/DDBJ databases">
        <authorList>
            <consortium name="CYATHOMIX"/>
        </authorList>
    </citation>
    <scope>NUCLEOTIDE SEQUENCE</scope>
    <source>
        <strain evidence="1">N/A</strain>
    </source>
</reference>
<keyword evidence="2" id="KW-1185">Reference proteome</keyword>
<protein>
    <submittedName>
        <fullName evidence="1">Uncharacterized protein</fullName>
    </submittedName>
</protein>
<dbReference type="EMBL" id="CATQJL010000223">
    <property type="protein sequence ID" value="CAJ0597991.1"/>
    <property type="molecule type" value="Genomic_DNA"/>
</dbReference>
<dbReference type="AlphaFoldDB" id="A0AA36GTC7"/>
<evidence type="ECO:0000313" key="2">
    <source>
        <dbReference type="Proteomes" id="UP001176961"/>
    </source>
</evidence>
<proteinExistence type="predicted"/>
<comment type="caution">
    <text evidence="1">The sequence shown here is derived from an EMBL/GenBank/DDBJ whole genome shotgun (WGS) entry which is preliminary data.</text>
</comment>
<sequence>MGVFLSAFLAAYTSHGEFFRIMWPTGRVFVSSLRFTQQKKYATHTQVGGGEFKQCLKKAKLGEVLQTLPRSWHCGLTCSSWKLPQSDDDCSLYSLMFP</sequence>